<dbReference type="EMBL" id="PIUK01000154">
    <property type="protein sequence ID" value="MBY6277244.1"/>
    <property type="molecule type" value="Genomic_DNA"/>
</dbReference>
<evidence type="ECO:0000313" key="1">
    <source>
        <dbReference type="EMBL" id="MBY6277244.1"/>
    </source>
</evidence>
<dbReference type="AlphaFoldDB" id="A0A953IAR8"/>
<dbReference type="Pfam" id="PF09559">
    <property type="entry name" value="Cas6"/>
    <property type="match status" value="1"/>
</dbReference>
<protein>
    <submittedName>
        <fullName evidence="1">Type I-MYXAN CRISPR-associated protein Cas6/Cmx6</fullName>
    </submittedName>
</protein>
<comment type="caution">
    <text evidence="1">The sequence shown here is derived from an EMBL/GenBank/DDBJ whole genome shotgun (WGS) entry which is preliminary data.</text>
</comment>
<evidence type="ECO:0000313" key="2">
    <source>
        <dbReference type="Proteomes" id="UP000732377"/>
    </source>
</evidence>
<accession>A0A953IAR8</accession>
<reference evidence="1" key="1">
    <citation type="submission" date="2017-11" db="EMBL/GenBank/DDBJ databases">
        <title>Three new genomes from thermophilic consortium.</title>
        <authorList>
            <person name="Quaggio R."/>
            <person name="Amgarten D."/>
            <person name="Setubal J.C."/>
        </authorList>
    </citation>
    <scope>NUCLEOTIDE SEQUENCE</scope>
    <source>
        <strain evidence="1">ZCTH01-B2</strain>
    </source>
</reference>
<dbReference type="Proteomes" id="UP000732377">
    <property type="component" value="Unassembled WGS sequence"/>
</dbReference>
<name>A0A953IAR8_SYMTR</name>
<dbReference type="NCBIfam" id="TIGR02807">
    <property type="entry name" value="cas6_cmx6"/>
    <property type="match status" value="1"/>
</dbReference>
<dbReference type="InterPro" id="IPR014174">
    <property type="entry name" value="CRISPR-assoc_prot_Cas6/Cmx6"/>
</dbReference>
<proteinExistence type="predicted"/>
<gene>
    <name evidence="1" type="primary">cas6</name>
    <name evidence="1" type="ORF">CWE10_13715</name>
</gene>
<sequence length="219" mass="23617">MPVLDIGFPFLDQAAIPADHGYLVFAAVSRIMPSIRNEPEIGIHPVRGQLLGGRTLMLTPASRLVFRAPHEAYPWLLQLAGQELRIGGSRVRLGIPQVRPLRPAPTLHSRLVIIKPYMEPSPFLDAARRQLERLGIAGEVSLVPTPTERGAFEGRAGTASPFIRRTLKVRDHTVVGFALTVTGLAPHDSLALQAEGLGGRRHMGCGIFVPVSAASAKPA</sequence>
<dbReference type="RefSeq" id="WP_273380397.1">
    <property type="nucleotide sequence ID" value="NZ_PIUK01000154.1"/>
</dbReference>
<organism evidence="1 2">
    <name type="scientific">Symbiobacterium thermophilum</name>
    <dbReference type="NCBI Taxonomy" id="2734"/>
    <lineage>
        <taxon>Bacteria</taxon>
        <taxon>Bacillati</taxon>
        <taxon>Bacillota</taxon>
        <taxon>Clostridia</taxon>
        <taxon>Eubacteriales</taxon>
        <taxon>Symbiobacteriaceae</taxon>
        <taxon>Symbiobacterium</taxon>
    </lineage>
</organism>